<dbReference type="InterPro" id="IPR006311">
    <property type="entry name" value="TAT_signal"/>
</dbReference>
<dbReference type="AlphaFoldDB" id="A0AAE5BUD8"/>
<sequence length="212" mass="22934">MILTRRNLLAAGAATIALPALAEGETPAAPVITDMSIGSADAKVVIDEFLSFTCPHCANFHNAFYAKLKADYIDTGKLRLVYHEVYFDQLGLLGAMMARCGGEMKYFGITDMLLEKQRDWAGAGDLQAAVAEMKKFGVAAGMTEADIDKCLQDQAMAEAMVAHYQESIATAFPNDSFEGTPSFLLNGVVNKDIFEGMDYEALKAIIEAELAK</sequence>
<proteinExistence type="predicted"/>
<keyword evidence="5" id="KW-1185">Reference proteome</keyword>
<gene>
    <name evidence="4" type="ORF">GV832_03700</name>
</gene>
<comment type="caution">
    <text evidence="4">The sequence shown here is derived from an EMBL/GenBank/DDBJ whole genome shotgun (WGS) entry which is preliminary data.</text>
</comment>
<evidence type="ECO:0000313" key="4">
    <source>
        <dbReference type="EMBL" id="NBZ86674.1"/>
    </source>
</evidence>
<dbReference type="Proteomes" id="UP001193501">
    <property type="component" value="Unassembled WGS sequence"/>
</dbReference>
<keyword evidence="2" id="KW-0732">Signal</keyword>
<organism evidence="4 5">
    <name type="scientific">Stagnihabitans tardus</name>
    <dbReference type="NCBI Taxonomy" id="2699202"/>
    <lineage>
        <taxon>Bacteria</taxon>
        <taxon>Pseudomonadati</taxon>
        <taxon>Pseudomonadota</taxon>
        <taxon>Alphaproteobacteria</taxon>
        <taxon>Rhodobacterales</taxon>
        <taxon>Paracoccaceae</taxon>
        <taxon>Stagnihabitans</taxon>
    </lineage>
</organism>
<evidence type="ECO:0000313" key="5">
    <source>
        <dbReference type="Proteomes" id="UP001193501"/>
    </source>
</evidence>
<protein>
    <submittedName>
        <fullName evidence="4">Thioredoxin domain-containing protein</fullName>
    </submittedName>
</protein>
<dbReference type="Pfam" id="PF13462">
    <property type="entry name" value="Thioredoxin_4"/>
    <property type="match status" value="1"/>
</dbReference>
<dbReference type="InterPro" id="IPR013766">
    <property type="entry name" value="Thioredoxin_domain"/>
</dbReference>
<evidence type="ECO:0000259" key="3">
    <source>
        <dbReference type="PROSITE" id="PS51352"/>
    </source>
</evidence>
<dbReference type="InterPro" id="IPR036249">
    <property type="entry name" value="Thioredoxin-like_sf"/>
</dbReference>
<evidence type="ECO:0000256" key="2">
    <source>
        <dbReference type="SAM" id="SignalP"/>
    </source>
</evidence>
<dbReference type="PROSITE" id="PS51352">
    <property type="entry name" value="THIOREDOXIN_2"/>
    <property type="match status" value="1"/>
</dbReference>
<dbReference type="EMBL" id="JAABNR010000003">
    <property type="protein sequence ID" value="NBZ86674.1"/>
    <property type="molecule type" value="Genomic_DNA"/>
</dbReference>
<evidence type="ECO:0000256" key="1">
    <source>
        <dbReference type="ARBA" id="ARBA00003565"/>
    </source>
</evidence>
<feature type="chain" id="PRO_5041942877" evidence="2">
    <location>
        <begin position="23"/>
        <end position="212"/>
    </location>
</feature>
<reference evidence="4" key="1">
    <citation type="submission" date="2020-01" db="EMBL/GenBank/DDBJ databases">
        <authorList>
            <person name="Chen W.-M."/>
        </authorList>
    </citation>
    <scope>NUCLEOTIDE SEQUENCE</scope>
    <source>
        <strain evidence="4">CYK-10</strain>
    </source>
</reference>
<comment type="function">
    <text evidence="1">May be required for disulfide bond formation in some proteins.</text>
</comment>
<dbReference type="Gene3D" id="3.40.30.10">
    <property type="entry name" value="Glutaredoxin"/>
    <property type="match status" value="1"/>
</dbReference>
<accession>A0AAE5BUD8</accession>
<dbReference type="PROSITE" id="PS51318">
    <property type="entry name" value="TAT"/>
    <property type="match status" value="1"/>
</dbReference>
<dbReference type="SUPFAM" id="SSF52833">
    <property type="entry name" value="Thioredoxin-like"/>
    <property type="match status" value="1"/>
</dbReference>
<dbReference type="RefSeq" id="WP_168773493.1">
    <property type="nucleotide sequence ID" value="NZ_JAABNR010000003.1"/>
</dbReference>
<feature type="signal peptide" evidence="2">
    <location>
        <begin position="1"/>
        <end position="22"/>
    </location>
</feature>
<dbReference type="InterPro" id="IPR012336">
    <property type="entry name" value="Thioredoxin-like_fold"/>
</dbReference>
<feature type="domain" description="Thioredoxin" evidence="3">
    <location>
        <begin position="7"/>
        <end position="211"/>
    </location>
</feature>
<name>A0AAE5BUD8_9RHOB</name>